<feature type="domain" description="Glycosyl transferase CAP10" evidence="1">
    <location>
        <begin position="52"/>
        <end position="115"/>
    </location>
</feature>
<evidence type="ECO:0000313" key="3">
    <source>
        <dbReference type="Proteomes" id="UP000224567"/>
    </source>
</evidence>
<comment type="caution">
    <text evidence="2">The sequence shown here is derived from an EMBL/GenBank/DDBJ whole genome shotgun (WGS) entry which is preliminary data.</text>
</comment>
<evidence type="ECO:0000313" key="2">
    <source>
        <dbReference type="EMBL" id="PHT35924.1"/>
    </source>
</evidence>
<sequence>MVLAEAASLSYKGGNKLLNNYVFLKHHGFKSSGTNIGESDGSHRMYGHITNVKEVPGEVPDLDLIFTPGDQTVVQTEFYQRPKASAPPLVFHYCSNDASLDIVIPDWSFLGYDNVILI</sequence>
<proteinExistence type="predicted"/>
<organism evidence="2 3">
    <name type="scientific">Capsicum baccatum</name>
    <name type="common">Peruvian pepper</name>
    <dbReference type="NCBI Taxonomy" id="33114"/>
    <lineage>
        <taxon>Eukaryota</taxon>
        <taxon>Viridiplantae</taxon>
        <taxon>Streptophyta</taxon>
        <taxon>Embryophyta</taxon>
        <taxon>Tracheophyta</taxon>
        <taxon>Spermatophyta</taxon>
        <taxon>Magnoliopsida</taxon>
        <taxon>eudicotyledons</taxon>
        <taxon>Gunneridae</taxon>
        <taxon>Pentapetalae</taxon>
        <taxon>asterids</taxon>
        <taxon>lamiids</taxon>
        <taxon>Solanales</taxon>
        <taxon>Solanaceae</taxon>
        <taxon>Solanoideae</taxon>
        <taxon>Capsiceae</taxon>
        <taxon>Capsicum</taxon>
    </lineage>
</organism>
<accession>A0A2G2VSG3</accession>
<evidence type="ECO:0000259" key="1">
    <source>
        <dbReference type="Pfam" id="PF05686"/>
    </source>
</evidence>
<dbReference type="EMBL" id="MLFT02000010">
    <property type="protein sequence ID" value="PHT35924.1"/>
    <property type="molecule type" value="Genomic_DNA"/>
</dbReference>
<dbReference type="InterPro" id="IPR006598">
    <property type="entry name" value="CAP10"/>
</dbReference>
<gene>
    <name evidence="2" type="ORF">CQW23_23624</name>
</gene>
<dbReference type="Pfam" id="PF05686">
    <property type="entry name" value="Glyco_transf_90"/>
    <property type="match status" value="1"/>
</dbReference>
<dbReference type="Proteomes" id="UP000224567">
    <property type="component" value="Unassembled WGS sequence"/>
</dbReference>
<dbReference type="STRING" id="33114.A0A2G2VSG3"/>
<dbReference type="OrthoDB" id="202415at2759"/>
<keyword evidence="3" id="KW-1185">Reference proteome</keyword>
<reference evidence="2 3" key="1">
    <citation type="journal article" date="2017" name="Genome Biol.">
        <title>New reference genome sequences of hot pepper reveal the massive evolution of plant disease-resistance genes by retroduplication.</title>
        <authorList>
            <person name="Kim S."/>
            <person name="Park J."/>
            <person name="Yeom S.I."/>
            <person name="Kim Y.M."/>
            <person name="Seo E."/>
            <person name="Kim K.T."/>
            <person name="Kim M.S."/>
            <person name="Lee J.M."/>
            <person name="Cheong K."/>
            <person name="Shin H.S."/>
            <person name="Kim S.B."/>
            <person name="Han K."/>
            <person name="Lee J."/>
            <person name="Park M."/>
            <person name="Lee H.A."/>
            <person name="Lee H.Y."/>
            <person name="Lee Y."/>
            <person name="Oh S."/>
            <person name="Lee J.H."/>
            <person name="Choi E."/>
            <person name="Choi E."/>
            <person name="Lee S.E."/>
            <person name="Jeon J."/>
            <person name="Kim H."/>
            <person name="Choi G."/>
            <person name="Song H."/>
            <person name="Lee J."/>
            <person name="Lee S.C."/>
            <person name="Kwon J.K."/>
            <person name="Lee H.Y."/>
            <person name="Koo N."/>
            <person name="Hong Y."/>
            <person name="Kim R.W."/>
            <person name="Kang W.H."/>
            <person name="Huh J.H."/>
            <person name="Kang B.C."/>
            <person name="Yang T.J."/>
            <person name="Lee Y.H."/>
            <person name="Bennetzen J.L."/>
            <person name="Choi D."/>
        </authorList>
    </citation>
    <scope>NUCLEOTIDE SEQUENCE [LARGE SCALE GENOMIC DNA]</scope>
    <source>
        <strain evidence="3">cv. PBC81</strain>
    </source>
</reference>
<protein>
    <recommendedName>
        <fullName evidence="1">Glycosyl transferase CAP10 domain-containing protein</fullName>
    </recommendedName>
</protein>
<name>A0A2G2VSG3_CAPBA</name>
<dbReference type="AlphaFoldDB" id="A0A2G2VSG3"/>
<reference evidence="3" key="2">
    <citation type="journal article" date="2017" name="J. Anim. Genet.">
        <title>Multiple reference genome sequences of hot pepper reveal the massive evolution of plant disease resistance genes by retroduplication.</title>
        <authorList>
            <person name="Kim S."/>
            <person name="Park J."/>
            <person name="Yeom S.-I."/>
            <person name="Kim Y.-M."/>
            <person name="Seo E."/>
            <person name="Kim K.-T."/>
            <person name="Kim M.-S."/>
            <person name="Lee J.M."/>
            <person name="Cheong K."/>
            <person name="Shin H.-S."/>
            <person name="Kim S.-B."/>
            <person name="Han K."/>
            <person name="Lee J."/>
            <person name="Park M."/>
            <person name="Lee H.-A."/>
            <person name="Lee H.-Y."/>
            <person name="Lee Y."/>
            <person name="Oh S."/>
            <person name="Lee J.H."/>
            <person name="Choi E."/>
            <person name="Choi E."/>
            <person name="Lee S.E."/>
            <person name="Jeon J."/>
            <person name="Kim H."/>
            <person name="Choi G."/>
            <person name="Song H."/>
            <person name="Lee J."/>
            <person name="Lee S.-C."/>
            <person name="Kwon J.-K."/>
            <person name="Lee H.-Y."/>
            <person name="Koo N."/>
            <person name="Hong Y."/>
            <person name="Kim R.W."/>
            <person name="Kang W.-H."/>
            <person name="Huh J.H."/>
            <person name="Kang B.-C."/>
            <person name="Yang T.-J."/>
            <person name="Lee Y.-H."/>
            <person name="Bennetzen J.L."/>
            <person name="Choi D."/>
        </authorList>
    </citation>
    <scope>NUCLEOTIDE SEQUENCE [LARGE SCALE GENOMIC DNA]</scope>
    <source>
        <strain evidence="3">cv. PBC81</strain>
    </source>
</reference>